<name>A0A167RVL6_9HYPO</name>
<sequence length="430" mass="44833">MEVSNPRRILAVALPEAQDHLCRVMKDLTGVYPPPSPATGALAGTTHELPLSTPYYTARVPVWLDIVGAPVAGEGEADEKVVDKKEAGEDMAAEAKDGPEEGRAPTSALPKDPSPAASAADDPPPANPQEWADAFLGDEAAEVRAALGGLVVVVALDGGSSSSSSSTGNGPPPPDSLHARQHDLIAQAGRLLQKGLQRPYKIDDDGQGARELVGRDDDDDDDIFRDWDGVGLVVGVVGAAAADTGTTPPADVLAAWERACDNAALEFVLVAPGQAPTDEMGEKIGMPRVLEALTFNDWSPDGAVMDLMAMSRAGAFSGDRLDDGDEGEDDLFDPESLNFGFDRGDFAGLQEAILRQSHALSSVDEEAGADSGEGAGGAAGRTGDGEDAGVEAMDRMMRKLLAVRDLGAGLPPEQRRRLAARAVSEVMREL</sequence>
<gene>
    <name evidence="2" type="ORF">SPI_06185</name>
</gene>
<dbReference type="PANTHER" id="PTHR28043">
    <property type="entry name" value="INCREASED RECOMBINATION CENTERS PROTEIN 6"/>
    <property type="match status" value="1"/>
</dbReference>
<evidence type="ECO:0000256" key="1">
    <source>
        <dbReference type="SAM" id="MobiDB-lite"/>
    </source>
</evidence>
<dbReference type="Pfam" id="PF10199">
    <property type="entry name" value="Adaptin_binding"/>
    <property type="match status" value="1"/>
</dbReference>
<dbReference type="STRING" id="1081102.A0A167RVL6"/>
<feature type="compositionally biased region" description="Low complexity" evidence="1">
    <location>
        <begin position="159"/>
        <end position="168"/>
    </location>
</feature>
<dbReference type="Proteomes" id="UP000076874">
    <property type="component" value="Unassembled WGS sequence"/>
</dbReference>
<dbReference type="OrthoDB" id="10261384at2759"/>
<dbReference type="EMBL" id="AZHD01000011">
    <property type="protein sequence ID" value="OAA58983.1"/>
    <property type="molecule type" value="Genomic_DNA"/>
</dbReference>
<evidence type="ECO:0000313" key="2">
    <source>
        <dbReference type="EMBL" id="OAA58983.1"/>
    </source>
</evidence>
<feature type="compositionally biased region" description="Basic and acidic residues" evidence="1">
    <location>
        <begin position="78"/>
        <end position="103"/>
    </location>
</feature>
<feature type="region of interest" description="Disordered" evidence="1">
    <location>
        <begin position="360"/>
        <end position="387"/>
    </location>
</feature>
<proteinExistence type="predicted"/>
<keyword evidence="3" id="KW-1185">Reference proteome</keyword>
<reference evidence="2 3" key="1">
    <citation type="journal article" date="2016" name="Genome Biol. Evol.">
        <title>Divergent and convergent evolution of fungal pathogenicity.</title>
        <authorList>
            <person name="Shang Y."/>
            <person name="Xiao G."/>
            <person name="Zheng P."/>
            <person name="Cen K."/>
            <person name="Zhan S."/>
            <person name="Wang C."/>
        </authorList>
    </citation>
    <scope>NUCLEOTIDE SEQUENCE [LARGE SCALE GENOMIC DNA]</scope>
    <source>
        <strain evidence="2 3">RCEF 264</strain>
    </source>
</reference>
<evidence type="ECO:0000313" key="3">
    <source>
        <dbReference type="Proteomes" id="UP000076874"/>
    </source>
</evidence>
<dbReference type="InterPro" id="IPR034627">
    <property type="entry name" value="Irc6"/>
</dbReference>
<feature type="compositionally biased region" description="Gly residues" evidence="1">
    <location>
        <begin position="371"/>
        <end position="382"/>
    </location>
</feature>
<feature type="region of interest" description="Disordered" evidence="1">
    <location>
        <begin position="159"/>
        <end position="179"/>
    </location>
</feature>
<dbReference type="GO" id="GO:0016192">
    <property type="term" value="P:vesicle-mediated transport"/>
    <property type="evidence" value="ECO:0007669"/>
    <property type="project" value="InterPro"/>
</dbReference>
<dbReference type="GO" id="GO:0030674">
    <property type="term" value="F:protein-macromolecule adaptor activity"/>
    <property type="evidence" value="ECO:0007669"/>
    <property type="project" value="TreeGrafter"/>
</dbReference>
<feature type="compositionally biased region" description="Low complexity" evidence="1">
    <location>
        <begin position="107"/>
        <end position="121"/>
    </location>
</feature>
<feature type="region of interest" description="Disordered" evidence="1">
    <location>
        <begin position="75"/>
        <end position="131"/>
    </location>
</feature>
<organism evidence="2 3">
    <name type="scientific">Niveomyces insectorum RCEF 264</name>
    <dbReference type="NCBI Taxonomy" id="1081102"/>
    <lineage>
        <taxon>Eukaryota</taxon>
        <taxon>Fungi</taxon>
        <taxon>Dikarya</taxon>
        <taxon>Ascomycota</taxon>
        <taxon>Pezizomycotina</taxon>
        <taxon>Sordariomycetes</taxon>
        <taxon>Hypocreomycetidae</taxon>
        <taxon>Hypocreales</taxon>
        <taxon>Cordycipitaceae</taxon>
        <taxon>Niveomyces</taxon>
    </lineage>
</organism>
<accession>A0A167RVL6</accession>
<protein>
    <submittedName>
        <fullName evidence="2">Alpha/gamma-adaptin-binding protein p34</fullName>
    </submittedName>
</protein>
<dbReference type="AlphaFoldDB" id="A0A167RVL6"/>
<dbReference type="PANTHER" id="PTHR28043:SF1">
    <property type="entry name" value="INCREASED RECOMBINATION CENTERS PROTEIN 6"/>
    <property type="match status" value="1"/>
</dbReference>
<comment type="caution">
    <text evidence="2">The sequence shown here is derived from an EMBL/GenBank/DDBJ whole genome shotgun (WGS) entry which is preliminary data.</text>
</comment>
<dbReference type="Gene3D" id="3.40.50.11960">
    <property type="match status" value="1"/>
</dbReference>